<dbReference type="SUPFAM" id="SSF51556">
    <property type="entry name" value="Metallo-dependent hydrolases"/>
    <property type="match status" value="1"/>
</dbReference>
<reference evidence="3 4" key="1">
    <citation type="submission" date="2024-10" db="EMBL/GenBank/DDBJ databases">
        <title>Whole genome of Pseudomonas sp Strain RB5.</title>
        <authorList>
            <person name="Selami N."/>
        </authorList>
    </citation>
    <scope>NUCLEOTIDE SEQUENCE [LARGE SCALE GENOMIC DNA]</scope>
    <source>
        <strain evidence="3 4">RB5</strain>
    </source>
</reference>
<gene>
    <name evidence="3" type="ORF">ACGSLL_17375</name>
</gene>
<sequence length="331" mass="37460">MVIRLSVVMRARYRISEKRIGFEENSLLLISLNDFLGAHYQMSQNYIGPILDSHIHLFDPSRPDGIPWPNPSDSIYSPHLPPDYWRISERHGITAAIAVEASPWVADNHWLLDVVKADPQLSGFIGNLDPATKEFRQELEWLVAEPKFLGLRYGNLWGRDLLLDQDQSCFIDNLSALADSGRSLDTANPDERLLKGVLRLSEKLPHLRIIVDHLPNAAVPPGKLQSFANQIQALAERPNVFAKLSALPQKKQNTVILDAAFYRDRMALLWDAFGEDRCLFGSDWPNSEFLANFEDTLSLVHACLADRSLIAKQKFFYLNSARAYSISLPAR</sequence>
<dbReference type="InterPro" id="IPR006680">
    <property type="entry name" value="Amidohydro-rel"/>
</dbReference>
<dbReference type="Proteomes" id="UP001605918">
    <property type="component" value="Unassembled WGS sequence"/>
</dbReference>
<dbReference type="InterPro" id="IPR052350">
    <property type="entry name" value="Metallo-dep_Lactonases"/>
</dbReference>
<keyword evidence="4" id="KW-1185">Reference proteome</keyword>
<evidence type="ECO:0000256" key="1">
    <source>
        <dbReference type="ARBA" id="ARBA00038310"/>
    </source>
</evidence>
<dbReference type="Pfam" id="PF04909">
    <property type="entry name" value="Amidohydro_2"/>
    <property type="match status" value="1"/>
</dbReference>
<dbReference type="RefSeq" id="WP_394507279.1">
    <property type="nucleotide sequence ID" value="NZ_JBIEIL010000008.1"/>
</dbReference>
<organism evidence="3 4">
    <name type="scientific">Pseudomonas retamae</name>
    <dbReference type="NCBI Taxonomy" id="702110"/>
    <lineage>
        <taxon>Bacteria</taxon>
        <taxon>Pseudomonadati</taxon>
        <taxon>Pseudomonadota</taxon>
        <taxon>Gammaproteobacteria</taxon>
        <taxon>Pseudomonadales</taxon>
        <taxon>Pseudomonadaceae</taxon>
        <taxon>Pseudomonas</taxon>
    </lineage>
</organism>
<dbReference type="EMBL" id="JBIEIL010000008">
    <property type="protein sequence ID" value="MFG6206134.1"/>
    <property type="molecule type" value="Genomic_DNA"/>
</dbReference>
<evidence type="ECO:0000259" key="2">
    <source>
        <dbReference type="Pfam" id="PF04909"/>
    </source>
</evidence>
<comment type="caution">
    <text evidence="3">The sequence shown here is derived from an EMBL/GenBank/DDBJ whole genome shotgun (WGS) entry which is preliminary data.</text>
</comment>
<dbReference type="PANTHER" id="PTHR43569">
    <property type="entry name" value="AMIDOHYDROLASE"/>
    <property type="match status" value="1"/>
</dbReference>
<dbReference type="InterPro" id="IPR032466">
    <property type="entry name" value="Metal_Hydrolase"/>
</dbReference>
<protein>
    <submittedName>
        <fullName evidence="3">Amidohydrolase family protein</fullName>
    </submittedName>
</protein>
<evidence type="ECO:0000313" key="4">
    <source>
        <dbReference type="Proteomes" id="UP001605918"/>
    </source>
</evidence>
<comment type="similarity">
    <text evidence="1">Belongs to the metallo-dependent hydrolases superfamily.</text>
</comment>
<feature type="domain" description="Amidohydrolase-related" evidence="2">
    <location>
        <begin position="52"/>
        <end position="325"/>
    </location>
</feature>
<dbReference type="Gene3D" id="3.20.20.140">
    <property type="entry name" value="Metal-dependent hydrolases"/>
    <property type="match status" value="1"/>
</dbReference>
<evidence type="ECO:0000313" key="3">
    <source>
        <dbReference type="EMBL" id="MFG6206134.1"/>
    </source>
</evidence>
<proteinExistence type="inferred from homology"/>
<accession>A0ABW7DDJ6</accession>
<dbReference type="PANTHER" id="PTHR43569:SF2">
    <property type="entry name" value="AMIDOHYDROLASE-RELATED DOMAIN-CONTAINING PROTEIN"/>
    <property type="match status" value="1"/>
</dbReference>
<name>A0ABW7DDJ6_9PSED</name>